<feature type="compositionally biased region" description="Polar residues" evidence="1">
    <location>
        <begin position="444"/>
        <end position="480"/>
    </location>
</feature>
<dbReference type="GO" id="GO:0006302">
    <property type="term" value="P:double-strand break repair"/>
    <property type="evidence" value="ECO:0007669"/>
    <property type="project" value="TreeGrafter"/>
</dbReference>
<feature type="compositionally biased region" description="Low complexity" evidence="1">
    <location>
        <begin position="297"/>
        <end position="309"/>
    </location>
</feature>
<reference evidence="3 4" key="1">
    <citation type="submission" date="2018-12" db="EMBL/GenBank/DDBJ databases">
        <title>Venturia inaequalis Genome Resource.</title>
        <authorList>
            <person name="Lichtner F.J."/>
        </authorList>
    </citation>
    <scope>NUCLEOTIDE SEQUENCE [LARGE SCALE GENOMIC DNA]</scope>
    <source>
        <strain evidence="3 4">120213</strain>
    </source>
</reference>
<feature type="region of interest" description="Disordered" evidence="1">
    <location>
        <begin position="1"/>
        <end position="22"/>
    </location>
</feature>
<sequence>MNVSSSARSSARLPPSQKTAPVHEHRCLYSHDIRRKSKRWQDGFVKFHTFNKRVMVYDESRNFLGDTHWKEQGELQADDEVTLDIGILVQVGDILATSQTDLAPLFERDRRRPDDEEEEENGDQNRNRNGLSTAARTTLGGRTNAAPKVFKKQLSLNALLGTPKGATGRSTVLAKSPYEIRNANNENEWENNQNVKRRKVDQPWSFTRVSKDIPLWARTSDARKELSQKSGGNIPLAGQRPLMVKEIIDITSDNEGFSDVTIPSTPARAPAPHAVPMSNPTGKTVAPRIPKPKATPRRAAPSSPPVSARNHLKVIDAGKSVENTRSRGTESTAKDTPLPNTDQNPPLLQRPKLVSKTKPLRIARSQPRSMLLCQTSTQAASGLSQPARNTQKNTNAPKSVQPEAEPTLLETLIAARRPRVDPFACLSDSDDDVVLSKVVPKKAQSISKETVVSKTTAGPSKSRTAALTSNQTNRSSSPAFSTMPPRPAHIEQIGNSAAPASLVTPTARRRQRPQIPSTENSDMEIVHGLMDRQIFAPSNAQAPTVAKPTTRIPFLPPPEPTARAPFQAPFQAPPKPGAKSPIFAPSKPAAKSPFRRVQSESNADFAIDIVSSPIEEPEPVPAVLRSSQEELLRKVQTRSKKALRKPLQRSMSLATGTKEKAKVTVRANAKRVEPVPVPEKKTETGPWTIEATDLFEWRPPDWEERVKKRQAEFGF</sequence>
<feature type="compositionally biased region" description="Polar residues" evidence="1">
    <location>
        <begin position="377"/>
        <end position="398"/>
    </location>
</feature>
<gene>
    <name evidence="3" type="ORF">EG328_002976</name>
</gene>
<dbReference type="PANTHER" id="PTHR28535">
    <property type="entry name" value="ZINC FINGER GRF-TYPE CONTAINING 1"/>
    <property type="match status" value="1"/>
</dbReference>
<feature type="region of interest" description="Disordered" evidence="1">
    <location>
        <begin position="444"/>
        <end position="518"/>
    </location>
</feature>
<dbReference type="AlphaFoldDB" id="A0A8H3URH3"/>
<organism evidence="3 4">
    <name type="scientific">Venturia inaequalis</name>
    <name type="common">Apple scab fungus</name>
    <dbReference type="NCBI Taxonomy" id="5025"/>
    <lineage>
        <taxon>Eukaryota</taxon>
        <taxon>Fungi</taxon>
        <taxon>Dikarya</taxon>
        <taxon>Ascomycota</taxon>
        <taxon>Pezizomycotina</taxon>
        <taxon>Dothideomycetes</taxon>
        <taxon>Pleosporomycetidae</taxon>
        <taxon>Venturiales</taxon>
        <taxon>Venturiaceae</taxon>
        <taxon>Venturia</taxon>
    </lineage>
</organism>
<feature type="region of interest" description="Disordered" evidence="1">
    <location>
        <begin position="377"/>
        <end position="404"/>
    </location>
</feature>
<dbReference type="InterPro" id="IPR018838">
    <property type="entry name" value="ZGRF1-like_N"/>
</dbReference>
<feature type="region of interest" description="Disordered" evidence="1">
    <location>
        <begin position="105"/>
        <end position="146"/>
    </location>
</feature>
<evidence type="ECO:0000256" key="1">
    <source>
        <dbReference type="SAM" id="MobiDB-lite"/>
    </source>
</evidence>
<proteinExistence type="predicted"/>
<feature type="domain" description="5'-3' DNA helicase ZGRF1-like N-terminal" evidence="2">
    <location>
        <begin position="22"/>
        <end position="102"/>
    </location>
</feature>
<dbReference type="InterPro" id="IPR052800">
    <property type="entry name" value="DNA_Repair_Helicase_ZGRF1"/>
</dbReference>
<accession>A0A8H3URH3</accession>
<evidence type="ECO:0000313" key="3">
    <source>
        <dbReference type="EMBL" id="KAE9975797.1"/>
    </source>
</evidence>
<protein>
    <recommendedName>
        <fullName evidence="2">5'-3' DNA helicase ZGRF1-like N-terminal domain-containing protein</fullName>
    </recommendedName>
</protein>
<evidence type="ECO:0000313" key="4">
    <source>
        <dbReference type="Proteomes" id="UP000447873"/>
    </source>
</evidence>
<dbReference type="GO" id="GO:0005634">
    <property type="term" value="C:nucleus"/>
    <property type="evidence" value="ECO:0007669"/>
    <property type="project" value="TreeGrafter"/>
</dbReference>
<dbReference type="Proteomes" id="UP000447873">
    <property type="component" value="Unassembled WGS sequence"/>
</dbReference>
<dbReference type="GO" id="GO:0035861">
    <property type="term" value="C:site of double-strand break"/>
    <property type="evidence" value="ECO:0007669"/>
    <property type="project" value="TreeGrafter"/>
</dbReference>
<feature type="region of interest" description="Disordered" evidence="1">
    <location>
        <begin position="264"/>
        <end position="351"/>
    </location>
</feature>
<dbReference type="PANTHER" id="PTHR28535:SF1">
    <property type="entry name" value="PROTEIN ZGRF1"/>
    <property type="match status" value="1"/>
</dbReference>
<feature type="compositionally biased region" description="Low complexity" evidence="1">
    <location>
        <begin position="1"/>
        <end position="16"/>
    </location>
</feature>
<dbReference type="EMBL" id="WNWS01000187">
    <property type="protein sequence ID" value="KAE9975797.1"/>
    <property type="molecule type" value="Genomic_DNA"/>
</dbReference>
<comment type="caution">
    <text evidence="3">The sequence shown here is derived from an EMBL/GenBank/DDBJ whole genome shotgun (WGS) entry which is preliminary data.</text>
</comment>
<dbReference type="Pfam" id="PF10382">
    <property type="entry name" value="ZGRF1-like_N"/>
    <property type="match status" value="1"/>
</dbReference>
<evidence type="ECO:0000259" key="2">
    <source>
        <dbReference type="Pfam" id="PF10382"/>
    </source>
</evidence>
<name>A0A8H3URH3_VENIN</name>